<reference evidence="1 2" key="2">
    <citation type="journal article" date="2013" name="Genome Announc.">
        <title>Genome Sequence of Growth-Improving Paenibacillus mucilaginosus Strain KNP414.</title>
        <authorList>
            <person name="Lu J.J."/>
            <person name="Wang J.F."/>
            <person name="Hu X.F."/>
        </authorList>
    </citation>
    <scope>NUCLEOTIDE SEQUENCE [LARGE SCALE GENOMIC DNA]</scope>
    <source>
        <strain evidence="1 2">KNP414</strain>
    </source>
</reference>
<dbReference type="PATRIC" id="fig|1036673.3.peg.2994"/>
<accession>F8FF93</accession>
<protein>
    <submittedName>
        <fullName evidence="1">Uncharacterized protein</fullName>
    </submittedName>
</protein>
<dbReference type="AlphaFoldDB" id="F8FF93"/>
<dbReference type="KEGG" id="pms:KNP414_03253"/>
<evidence type="ECO:0000313" key="1">
    <source>
        <dbReference type="EMBL" id="AEI41811.1"/>
    </source>
</evidence>
<gene>
    <name evidence="1" type="ordered locus">KNP414_03253</name>
</gene>
<name>F8FF93_PAEMK</name>
<evidence type="ECO:0000313" key="2">
    <source>
        <dbReference type="Proteomes" id="UP000006620"/>
    </source>
</evidence>
<dbReference type="HOGENOM" id="CLU_2937259_0_0_9"/>
<proteinExistence type="predicted"/>
<reference evidence="2" key="1">
    <citation type="submission" date="2011-06" db="EMBL/GenBank/DDBJ databases">
        <title>Complete genome sequence of Paenibacillus mucilaginosus KNP414.</title>
        <authorList>
            <person name="Wang J."/>
            <person name="Hu S."/>
            <person name="Hu X."/>
            <person name="Zhang B."/>
            <person name="Dong D."/>
            <person name="Zhang S."/>
            <person name="Zhao K."/>
            <person name="Wu D."/>
        </authorList>
    </citation>
    <scope>NUCLEOTIDE SEQUENCE [LARGE SCALE GENOMIC DNA]</scope>
    <source>
        <strain evidence="2">KNP414</strain>
    </source>
</reference>
<dbReference type="EMBL" id="CP002869">
    <property type="protein sequence ID" value="AEI41811.1"/>
    <property type="molecule type" value="Genomic_DNA"/>
</dbReference>
<dbReference type="Proteomes" id="UP000006620">
    <property type="component" value="Chromosome"/>
</dbReference>
<sequence>MVEGDGPSLHPVFSDPEVMRYYPAPFTEELYFQVRYIPSTRDTTVSDLQEGMRKMGERRE</sequence>
<organism evidence="1 2">
    <name type="scientific">Paenibacillus mucilaginosus (strain KNP414)</name>
    <dbReference type="NCBI Taxonomy" id="1036673"/>
    <lineage>
        <taxon>Bacteria</taxon>
        <taxon>Bacillati</taxon>
        <taxon>Bacillota</taxon>
        <taxon>Bacilli</taxon>
        <taxon>Bacillales</taxon>
        <taxon>Paenibacillaceae</taxon>
        <taxon>Paenibacillus</taxon>
    </lineage>
</organism>